<keyword evidence="2" id="KW-0378">Hydrolase</keyword>
<evidence type="ECO:0000259" key="3">
    <source>
        <dbReference type="Pfam" id="PF00561"/>
    </source>
</evidence>
<dbReference type="InterPro" id="IPR000073">
    <property type="entry name" value="AB_hydrolase_1"/>
</dbReference>
<keyword evidence="5" id="KW-1185">Reference proteome</keyword>
<evidence type="ECO:0000256" key="2">
    <source>
        <dbReference type="ARBA" id="ARBA00022801"/>
    </source>
</evidence>
<dbReference type="EMBL" id="JAVRBK010000002">
    <property type="protein sequence ID" value="KAK5649156.1"/>
    <property type="molecule type" value="Genomic_DNA"/>
</dbReference>
<comment type="similarity">
    <text evidence="1">Belongs to the AB hydrolase superfamily.</text>
</comment>
<reference evidence="4 5" key="1">
    <citation type="journal article" date="2024" name="Insects">
        <title>An Improved Chromosome-Level Genome Assembly of the Firefly Pyrocoelia pectoralis.</title>
        <authorList>
            <person name="Fu X."/>
            <person name="Meyer-Rochow V.B."/>
            <person name="Ballantyne L."/>
            <person name="Zhu X."/>
        </authorList>
    </citation>
    <scope>NUCLEOTIDE SEQUENCE [LARGE SCALE GENOMIC DNA]</scope>
    <source>
        <strain evidence="4">XCY_ONT2</strain>
    </source>
</reference>
<evidence type="ECO:0000313" key="5">
    <source>
        <dbReference type="Proteomes" id="UP001329430"/>
    </source>
</evidence>
<dbReference type="SUPFAM" id="SSF53474">
    <property type="entry name" value="alpha/beta-Hydrolases"/>
    <property type="match status" value="1"/>
</dbReference>
<sequence>MFDNLKSFDALVPLLPKTYCYVAIDLPGHGRSSHYSKNVANHLLDQVIAIRLVIRYLNENPIILIGHSFGGKLSAIYSQLYPNEISRMIIIEGSYLNFRQVGKFKSHYKDYINQVCHTLTEISTKRARTFTYENGFSAFISKRLHGGITEEAAKKLYKRNIVTVGSGKYQSRIDPLLRHSICMAINASSSQDIFVKLPILCPTMYIIGKKSTLPSEARELLLKLIKLNSRGVIKIVEGGHHVLSDSPQTVAPLICDFLREKCNL</sequence>
<dbReference type="Pfam" id="PF00561">
    <property type="entry name" value="Abhydrolase_1"/>
    <property type="match status" value="1"/>
</dbReference>
<dbReference type="PANTHER" id="PTHR43798">
    <property type="entry name" value="MONOACYLGLYCEROL LIPASE"/>
    <property type="match status" value="1"/>
</dbReference>
<organism evidence="4 5">
    <name type="scientific">Pyrocoelia pectoralis</name>
    <dbReference type="NCBI Taxonomy" id="417401"/>
    <lineage>
        <taxon>Eukaryota</taxon>
        <taxon>Metazoa</taxon>
        <taxon>Ecdysozoa</taxon>
        <taxon>Arthropoda</taxon>
        <taxon>Hexapoda</taxon>
        <taxon>Insecta</taxon>
        <taxon>Pterygota</taxon>
        <taxon>Neoptera</taxon>
        <taxon>Endopterygota</taxon>
        <taxon>Coleoptera</taxon>
        <taxon>Polyphaga</taxon>
        <taxon>Elateriformia</taxon>
        <taxon>Elateroidea</taxon>
        <taxon>Lampyridae</taxon>
        <taxon>Lampyrinae</taxon>
        <taxon>Pyrocoelia</taxon>
    </lineage>
</organism>
<dbReference type="InterPro" id="IPR000639">
    <property type="entry name" value="Epox_hydrolase-like"/>
</dbReference>
<dbReference type="InterPro" id="IPR029058">
    <property type="entry name" value="AB_hydrolase_fold"/>
</dbReference>
<dbReference type="Gene3D" id="3.40.50.1820">
    <property type="entry name" value="alpha/beta hydrolase"/>
    <property type="match status" value="1"/>
</dbReference>
<dbReference type="PRINTS" id="PR00412">
    <property type="entry name" value="EPOXHYDRLASE"/>
</dbReference>
<feature type="domain" description="AB hydrolase-1" evidence="3">
    <location>
        <begin position="3"/>
        <end position="246"/>
    </location>
</feature>
<dbReference type="GO" id="GO:0016787">
    <property type="term" value="F:hydrolase activity"/>
    <property type="evidence" value="ECO:0007669"/>
    <property type="project" value="UniProtKB-KW"/>
</dbReference>
<evidence type="ECO:0000313" key="4">
    <source>
        <dbReference type="EMBL" id="KAK5649156.1"/>
    </source>
</evidence>
<protein>
    <recommendedName>
        <fullName evidence="3">AB hydrolase-1 domain-containing protein</fullName>
    </recommendedName>
</protein>
<accession>A0AAN7VRQ5</accession>
<dbReference type="InterPro" id="IPR050266">
    <property type="entry name" value="AB_hydrolase_sf"/>
</dbReference>
<comment type="caution">
    <text evidence="4">The sequence shown here is derived from an EMBL/GenBank/DDBJ whole genome shotgun (WGS) entry which is preliminary data.</text>
</comment>
<proteinExistence type="inferred from homology"/>
<gene>
    <name evidence="4" type="ORF">RI129_004048</name>
</gene>
<evidence type="ECO:0000256" key="1">
    <source>
        <dbReference type="ARBA" id="ARBA00008645"/>
    </source>
</evidence>
<dbReference type="Proteomes" id="UP001329430">
    <property type="component" value="Chromosome 2"/>
</dbReference>
<name>A0AAN7VRQ5_9COLE</name>
<dbReference type="PANTHER" id="PTHR43798:SF14">
    <property type="entry name" value="SERINE HYDROLASE-LIKE PROTEIN DDB_G0286239"/>
    <property type="match status" value="1"/>
</dbReference>
<dbReference type="GO" id="GO:0016020">
    <property type="term" value="C:membrane"/>
    <property type="evidence" value="ECO:0007669"/>
    <property type="project" value="TreeGrafter"/>
</dbReference>
<dbReference type="AlphaFoldDB" id="A0AAN7VRQ5"/>
<dbReference type="PRINTS" id="PR00111">
    <property type="entry name" value="ABHYDROLASE"/>
</dbReference>